<dbReference type="AlphaFoldDB" id="A0A6A8NG12"/>
<dbReference type="InterPro" id="IPR010724">
    <property type="entry name" value="RepA_N"/>
</dbReference>
<dbReference type="Pfam" id="PF06970">
    <property type="entry name" value="RepA_N"/>
    <property type="match status" value="1"/>
</dbReference>
<feature type="domain" description="Replication initiator A N-terminal" evidence="2">
    <location>
        <begin position="42"/>
        <end position="111"/>
    </location>
</feature>
<accession>A0A6A8NG12</accession>
<evidence type="ECO:0000313" key="3">
    <source>
        <dbReference type="EMBL" id="MTD34929.1"/>
    </source>
</evidence>
<proteinExistence type="predicted"/>
<reference evidence="3" key="1">
    <citation type="submission" date="2019-10" db="EMBL/GenBank/DDBJ databases">
        <title>Identification of the same linezolid-resistant Tn6246::fexB-poxtA-carrying Enterococcus faecium strain colonizing a hospitalized patient and bovines in different continents.</title>
        <authorList>
            <person name="Tedim A.P."/>
            <person name="Freitas A.R."/>
            <person name="Novais C."/>
            <person name="Duarte B."/>
            <person name="Elghaieb H."/>
            <person name="Abbassi M.S."/>
            <person name="Peixe L."/>
        </authorList>
    </citation>
    <scope>NUCLEOTIDE SEQUENCE</scope>
    <source>
        <strain evidence="3">2FEZ</strain>
    </source>
</reference>
<evidence type="ECO:0000259" key="2">
    <source>
        <dbReference type="Pfam" id="PF06970"/>
    </source>
</evidence>
<dbReference type="EMBL" id="WLYP01000002">
    <property type="protein sequence ID" value="MTD34929.1"/>
    <property type="molecule type" value="Genomic_DNA"/>
</dbReference>
<name>A0A6A8NG12_ENTFC</name>
<dbReference type="RefSeq" id="WP_154731689.1">
    <property type="nucleotide sequence ID" value="NZ_JACYYY010000002.1"/>
</dbReference>
<feature type="region of interest" description="Disordered" evidence="1">
    <location>
        <begin position="198"/>
        <end position="223"/>
    </location>
</feature>
<comment type="caution">
    <text evidence="3">The sequence shown here is derived from an EMBL/GenBank/DDBJ whole genome shotgun (WGS) entry which is preliminary data.</text>
</comment>
<feature type="compositionally biased region" description="Polar residues" evidence="1">
    <location>
        <begin position="201"/>
        <end position="217"/>
    </location>
</feature>
<sequence>MADITVNQLATQTFYQIPQIFMTRTERIKDSMGKVIKKIRYTSDYAQLSNDAKLAYGALYNRCQLSIRSYESGKRDFVDEYGSVFLIFTVEELMELLDKSNKTITKIKKELKQKKLLREVKQGLNKPNRLYLQLVEADHQIIEEYDSENRLIKRLDYLGNELPLPNEDYSRKAEKTPESLGGQGRVNFTRVENTRPDVKNLHTSNTYSSNTENINDTNRYEKPTDVSLSEIPEAELLKMGDYPFLTKRTIELLSHFGTDAQRLIDKIYTAKRKIEKEYADILAIHYRVLPRLNGELWAQDLEHEVEKFIFKYRTSCHEGKPIQEPFAYFYRMMTHFWKLVLLAESIVSFSEIERLRQEWLSGERAEPSVLQAIFPDKYTLTQLDNELLCLRETAVKRGDKEENR</sequence>
<evidence type="ECO:0000256" key="1">
    <source>
        <dbReference type="SAM" id="MobiDB-lite"/>
    </source>
</evidence>
<organism evidence="3">
    <name type="scientific">Enterococcus faecium</name>
    <name type="common">Streptococcus faecium</name>
    <dbReference type="NCBI Taxonomy" id="1352"/>
    <lineage>
        <taxon>Bacteria</taxon>
        <taxon>Bacillati</taxon>
        <taxon>Bacillota</taxon>
        <taxon>Bacilli</taxon>
        <taxon>Lactobacillales</taxon>
        <taxon>Enterococcaceae</taxon>
        <taxon>Enterococcus</taxon>
    </lineage>
</organism>
<gene>
    <name evidence="3" type="ORF">GKZ95_03405</name>
</gene>
<protein>
    <submittedName>
        <fullName evidence="3">Replication initiator protein A</fullName>
    </submittedName>
</protein>